<dbReference type="RefSeq" id="WP_062328436.1">
    <property type="nucleotide sequence ID" value="NZ_CP014476.1"/>
</dbReference>
<proteinExistence type="predicted"/>
<sequence>MNGYRHLKCGLPVLLLVTAPCLAELNAVGESFTATHGERPAENLIVEHMDPIETDPSLSLSQLVDITLEKYPDRLINEALTQEADALAERSSSWVAGSTALALDYFDDRVADDLGSREAAGKLEITTWKWGQRDAGQAVAERAGVSAQKQSAAVKLEVTRLIRDALWNMEIANIGLQQAQNALSIADQLMKKVERRVELGDLPRADLLLAKGEYLQNRALVTQAEAEVMHSRKAYASLTTLSRVPGNYQEKQSDISSVTGNHPMLEAINAIIDRKQAEIEWTKTTDPINQPKLSVGAKSQRDGRSGQDIESVGVGVVMLFGGDAYNAPEIAKVNVELNNAKAQREHLYRQLEKNLHEAEHSLEVTRAELAIANELKQIAETHLKMTEISFSAGEINLLDLLKIQARSLEAIRNAKLQEVKLQRNIAFYNQAVGVQP</sequence>
<organism evidence="3 4">
    <name type="scientific">Methylomonas denitrificans</name>
    <dbReference type="NCBI Taxonomy" id="1538553"/>
    <lineage>
        <taxon>Bacteria</taxon>
        <taxon>Pseudomonadati</taxon>
        <taxon>Pseudomonadota</taxon>
        <taxon>Gammaproteobacteria</taxon>
        <taxon>Methylococcales</taxon>
        <taxon>Methylococcaceae</taxon>
        <taxon>Methylomonas</taxon>
    </lineage>
</organism>
<feature type="signal peptide" evidence="2">
    <location>
        <begin position="1"/>
        <end position="23"/>
    </location>
</feature>
<name>A0A126T421_9GAMM</name>
<evidence type="ECO:0000256" key="1">
    <source>
        <dbReference type="SAM" id="Coils"/>
    </source>
</evidence>
<dbReference type="SUPFAM" id="SSF56954">
    <property type="entry name" value="Outer membrane efflux proteins (OEP)"/>
    <property type="match status" value="1"/>
</dbReference>
<dbReference type="Proteomes" id="UP000030512">
    <property type="component" value="Chromosome"/>
</dbReference>
<evidence type="ECO:0000256" key="2">
    <source>
        <dbReference type="SAM" id="SignalP"/>
    </source>
</evidence>
<gene>
    <name evidence="3" type="ORF">JT25_010060</name>
</gene>
<accession>A0A126T421</accession>
<dbReference type="KEGG" id="mdn:JT25_010060"/>
<keyword evidence="4" id="KW-1185">Reference proteome</keyword>
<protein>
    <recommendedName>
        <fullName evidence="5">Transporter</fullName>
    </recommendedName>
</protein>
<dbReference type="Gene3D" id="1.20.1600.10">
    <property type="entry name" value="Outer membrane efflux proteins (OEP)"/>
    <property type="match status" value="1"/>
</dbReference>
<feature type="chain" id="PRO_5007274508" description="Transporter" evidence="2">
    <location>
        <begin position="24"/>
        <end position="436"/>
    </location>
</feature>
<keyword evidence="2" id="KW-0732">Signal</keyword>
<dbReference type="GO" id="GO:0015562">
    <property type="term" value="F:efflux transmembrane transporter activity"/>
    <property type="evidence" value="ECO:0007669"/>
    <property type="project" value="InterPro"/>
</dbReference>
<dbReference type="AlphaFoldDB" id="A0A126T421"/>
<keyword evidence="1" id="KW-0175">Coiled coil</keyword>
<dbReference type="STRING" id="1538553.JT25_010060"/>
<evidence type="ECO:0000313" key="3">
    <source>
        <dbReference type="EMBL" id="AMK76829.1"/>
    </source>
</evidence>
<evidence type="ECO:0008006" key="5">
    <source>
        <dbReference type="Google" id="ProtNLM"/>
    </source>
</evidence>
<feature type="coiled-coil region" evidence="1">
    <location>
        <begin position="330"/>
        <end position="375"/>
    </location>
</feature>
<reference evidence="3 4" key="1">
    <citation type="journal article" date="2015" name="Environ. Microbiol.">
        <title>Methane oxidation coupled to nitrate reduction under hypoxia by the Gammaproteobacterium Methylomonas denitrificans, sp. nov. type strain FJG1.</title>
        <authorList>
            <person name="Kits K.D."/>
            <person name="Klotz M.G."/>
            <person name="Stein L.Y."/>
        </authorList>
    </citation>
    <scope>NUCLEOTIDE SEQUENCE [LARGE SCALE GENOMIC DNA]</scope>
    <source>
        <strain evidence="3 4">FJG1</strain>
    </source>
</reference>
<evidence type="ECO:0000313" key="4">
    <source>
        <dbReference type="Proteomes" id="UP000030512"/>
    </source>
</evidence>
<dbReference type="OrthoDB" id="8478097at2"/>
<dbReference type="EMBL" id="CP014476">
    <property type="protein sequence ID" value="AMK76829.1"/>
    <property type="molecule type" value="Genomic_DNA"/>
</dbReference>